<reference evidence="1 2" key="1">
    <citation type="submission" date="2020-08" db="EMBL/GenBank/DDBJ databases">
        <title>Cohnella phylogeny.</title>
        <authorList>
            <person name="Dunlap C."/>
        </authorList>
    </citation>
    <scope>NUCLEOTIDE SEQUENCE [LARGE SCALE GENOMIC DNA]</scope>
    <source>
        <strain evidence="1 2">DSM 103658</strain>
    </source>
</reference>
<dbReference type="AlphaFoldDB" id="A0A841TKL3"/>
<evidence type="ECO:0000313" key="1">
    <source>
        <dbReference type="EMBL" id="MBB6679051.1"/>
    </source>
</evidence>
<dbReference type="Pfam" id="PF21845">
    <property type="entry name" value="DUF6904"/>
    <property type="match status" value="1"/>
</dbReference>
<proteinExistence type="predicted"/>
<name>A0A841TKL3_9BACL</name>
<comment type="caution">
    <text evidence="1">The sequence shown here is derived from an EMBL/GenBank/DDBJ whole genome shotgun (WGS) entry which is preliminary data.</text>
</comment>
<accession>A0A841TKL3</accession>
<dbReference type="InterPro" id="IPR054199">
    <property type="entry name" value="DUF6904"/>
</dbReference>
<dbReference type="RefSeq" id="WP_185180319.1">
    <property type="nucleotide sequence ID" value="NZ_CBCSEP010000042.1"/>
</dbReference>
<gene>
    <name evidence="1" type="ORF">H4Q31_17315</name>
</gene>
<dbReference type="EMBL" id="JACJVN010000067">
    <property type="protein sequence ID" value="MBB6679051.1"/>
    <property type="molecule type" value="Genomic_DNA"/>
</dbReference>
<evidence type="ECO:0000313" key="2">
    <source>
        <dbReference type="Proteomes" id="UP000574133"/>
    </source>
</evidence>
<dbReference type="Proteomes" id="UP000574133">
    <property type="component" value="Unassembled WGS sequence"/>
</dbReference>
<keyword evidence="2" id="KW-1185">Reference proteome</keyword>
<sequence>MIQVKSTPNHAGAIVSGDAQELETLREALERVIGEEGEHPASESVRVRAAAFVSALGHASASGDSESKEGVKVLWPEFLFLSVSLNGFIKQLYKKNKEPGWELTLAKVRKFQESIIDGLRRFLPDTAYQQTASSLGAHVFLEAGYMTQFLDGLNAEFLEMNADQRLAGIPVMARRIALQSEDYRKTKNSILEAAKLYKYPVEEIRLREEVPNPYQVV</sequence>
<organism evidence="1 2">
    <name type="scientific">Cohnella lubricantis</name>
    <dbReference type="NCBI Taxonomy" id="2163172"/>
    <lineage>
        <taxon>Bacteria</taxon>
        <taxon>Bacillati</taxon>
        <taxon>Bacillota</taxon>
        <taxon>Bacilli</taxon>
        <taxon>Bacillales</taxon>
        <taxon>Paenibacillaceae</taxon>
        <taxon>Cohnella</taxon>
    </lineage>
</organism>
<protein>
    <submittedName>
        <fullName evidence="1">Uncharacterized protein</fullName>
    </submittedName>
</protein>